<keyword evidence="2" id="KW-0472">Membrane</keyword>
<evidence type="ECO:0000313" key="3">
    <source>
        <dbReference type="EMBL" id="HGT39120.1"/>
    </source>
</evidence>
<feature type="region of interest" description="Disordered" evidence="1">
    <location>
        <begin position="977"/>
        <end position="1175"/>
    </location>
</feature>
<reference evidence="3" key="1">
    <citation type="journal article" date="2020" name="mSystems">
        <title>Genome- and Community-Level Interaction Insights into Carbon Utilization and Element Cycling Functions of Hydrothermarchaeota in Hydrothermal Sediment.</title>
        <authorList>
            <person name="Zhou Z."/>
            <person name="Liu Y."/>
            <person name="Xu W."/>
            <person name="Pan J."/>
            <person name="Luo Z.H."/>
            <person name="Li M."/>
        </authorList>
    </citation>
    <scope>NUCLEOTIDE SEQUENCE [LARGE SCALE GENOMIC DNA]</scope>
    <source>
        <strain evidence="3">SpSt-508</strain>
    </source>
</reference>
<feature type="transmembrane region" description="Helical" evidence="2">
    <location>
        <begin position="56"/>
        <end position="75"/>
    </location>
</feature>
<evidence type="ECO:0000256" key="1">
    <source>
        <dbReference type="SAM" id="MobiDB-lite"/>
    </source>
</evidence>
<feature type="compositionally biased region" description="Gly residues" evidence="1">
    <location>
        <begin position="1145"/>
        <end position="1166"/>
    </location>
</feature>
<feature type="region of interest" description="Disordered" evidence="1">
    <location>
        <begin position="639"/>
        <end position="658"/>
    </location>
</feature>
<keyword evidence="2" id="KW-1133">Transmembrane helix</keyword>
<feature type="compositionally biased region" description="Low complexity" evidence="1">
    <location>
        <begin position="986"/>
        <end position="1003"/>
    </location>
</feature>
<comment type="caution">
    <text evidence="3">The sequence shown here is derived from an EMBL/GenBank/DDBJ whole genome shotgun (WGS) entry which is preliminary data.</text>
</comment>
<sequence length="1292" mass="141460">MRQSLERQLAEQLESVIRRGRSFQRRWMLAVAWLVVAAGLWLAWRTPFLRAHGPVLAVYGALTAAVAAVLALAGARRGWSKQETARRLEARFPDLNAALLTAIEQSPDVVSGRLNVLQHQVVIQALTHSVAHSWRLVVPPRRMACATVAAALSSGALAAVLWTAWNSGEPPRTLAAFLPGGAPTEAEHLPVSVDPGDVEVERGTSLLVLARFEAPVPQRVRLVTTVDGEPPVDIACEKSLDDPVFGARISPVTRDLAYRVAFDGHATRDYRVTVYDLPALERSDLLIEPPSYTGRPAQRLENAFTTAVIEGSRVTITCRVNKLLAEARLLGPGDARQALQPAADDPRLWSASLTPKESLRLRLELVDERGRRNRDPEEFRIEVLPNLPPKIEVAFPGRDVRVSPLEEFLLEGRVTDDLGVQEYGVVLEIAGREPITVAWTPPQAGPQPQPFQWMQALEELHVAPDDLLAYHVYAVDVGPDGQPRRTTSDLFFAEVRPFEETFRQMDAPAGGGQQSAGGGQQQGNQFHQLIEVQKQIVSATFNLTRQPAAWSGPLAEHVNVLRASQHQLREKLLGLIPDLSSLTAQRLAGTASERMEATVERFDDALAQASPVPLASALTSAQAAYQALLKLRARDHRVMQGQQGGGGSSGGAASPSEQQLRELELTNRQNRYQSRQTAASEPATAPQEDLGILDRLRELARRQADLAEKLKELDAARRNAVAEAERQEIERQLKRLRDEQQQLLQDADELRTRLAQSTRQEQLANTRQQLENTRERLLDATEKLREGQLSQALSSATRAERDLQQMHQEFRQQTSARFAEALRSLREEARRLTQRERELREQLQTADEPSRPSLRASRDRSRLEQEFREQHNAVKSVLEQSKQIVQDAETAEPLLSRQLYETLRGIRETQLEQALEAVPQLIKHGFLPEAERAEQQVQQGLERLQTGIEKAAEAVLGNEVESLKRAKAELAELSQQLQREFERQQRQNAASSGDASPSAPGDAGQPGSASAPTEAAPGDEGRASSDEAQTERGQPPTNGQPSGRGQTPARGEPSGQRRPSGGEGRSTESPPMGGAGEPSGQGRQAGDGSPGQPSNSASGGEPASPQGTSGQSSGGGQSPGGQGAERPSSGNRAGGPRAGGLRQAGTGGSSGGNEWGGFNHTGGGGNAAPLTGEGYREWSERLRDVETMVSDPQLQAEVARLREQARSLRAEFKRHSFAPNWELVKGSLYEPMVELQRKLAEEVARRESPDSLVPIDRDPIPTRYRELVRSYYERLAKEGESATQPRGNRESR</sequence>
<accession>A0A7C4QN92</accession>
<feature type="compositionally biased region" description="Gly residues" evidence="1">
    <location>
        <begin position="1112"/>
        <end position="1123"/>
    </location>
</feature>
<evidence type="ECO:0000256" key="2">
    <source>
        <dbReference type="SAM" id="Phobius"/>
    </source>
</evidence>
<dbReference type="PANTHER" id="PTHR45615:SF40">
    <property type="entry name" value="MYOSIN HEAVY CHAIN, NON-MUSCLE"/>
    <property type="match status" value="1"/>
</dbReference>
<dbReference type="GO" id="GO:0000146">
    <property type="term" value="F:microfilament motor activity"/>
    <property type="evidence" value="ECO:0007669"/>
    <property type="project" value="TreeGrafter"/>
</dbReference>
<protein>
    <submittedName>
        <fullName evidence="3">DUF4175 family protein</fullName>
    </submittedName>
</protein>
<gene>
    <name evidence="3" type="ORF">ENS64_07635</name>
</gene>
<dbReference type="GO" id="GO:0051015">
    <property type="term" value="F:actin filament binding"/>
    <property type="evidence" value="ECO:0007669"/>
    <property type="project" value="TreeGrafter"/>
</dbReference>
<dbReference type="GO" id="GO:0016460">
    <property type="term" value="C:myosin II complex"/>
    <property type="evidence" value="ECO:0007669"/>
    <property type="project" value="TreeGrafter"/>
</dbReference>
<feature type="compositionally biased region" description="Gly residues" evidence="1">
    <location>
        <begin position="1073"/>
        <end position="1089"/>
    </location>
</feature>
<feature type="transmembrane region" description="Helical" evidence="2">
    <location>
        <begin position="27"/>
        <end position="44"/>
    </location>
</feature>
<dbReference type="EMBL" id="DSVQ01000012">
    <property type="protein sequence ID" value="HGT39120.1"/>
    <property type="molecule type" value="Genomic_DNA"/>
</dbReference>
<organism evidence="3">
    <name type="scientific">Schlesneria paludicola</name>
    <dbReference type="NCBI Taxonomy" id="360056"/>
    <lineage>
        <taxon>Bacteria</taxon>
        <taxon>Pseudomonadati</taxon>
        <taxon>Planctomycetota</taxon>
        <taxon>Planctomycetia</taxon>
        <taxon>Planctomycetales</taxon>
        <taxon>Planctomycetaceae</taxon>
        <taxon>Schlesneria</taxon>
    </lineage>
</organism>
<dbReference type="GO" id="GO:0032982">
    <property type="term" value="C:myosin filament"/>
    <property type="evidence" value="ECO:0007669"/>
    <property type="project" value="TreeGrafter"/>
</dbReference>
<dbReference type="PANTHER" id="PTHR45615">
    <property type="entry name" value="MYOSIN HEAVY CHAIN, NON-MUSCLE"/>
    <property type="match status" value="1"/>
</dbReference>
<dbReference type="GO" id="GO:0005737">
    <property type="term" value="C:cytoplasm"/>
    <property type="evidence" value="ECO:0007669"/>
    <property type="project" value="TreeGrafter"/>
</dbReference>
<feature type="transmembrane region" description="Helical" evidence="2">
    <location>
        <begin position="143"/>
        <end position="165"/>
    </location>
</feature>
<feature type="region of interest" description="Disordered" evidence="1">
    <location>
        <begin position="836"/>
        <end position="866"/>
    </location>
</feature>
<feature type="compositionally biased region" description="Polar residues" evidence="1">
    <location>
        <begin position="1031"/>
        <end position="1045"/>
    </location>
</feature>
<feature type="compositionally biased region" description="Basic and acidic residues" evidence="1">
    <location>
        <begin position="856"/>
        <end position="866"/>
    </location>
</feature>
<proteinExistence type="predicted"/>
<keyword evidence="2" id="KW-0812">Transmembrane</keyword>
<name>A0A7C4QN92_9PLAN</name>